<feature type="domain" description="ABC transporter" evidence="7">
    <location>
        <begin position="1"/>
        <end position="212"/>
    </location>
</feature>
<dbReference type="PANTHER" id="PTHR42711:SF17">
    <property type="entry name" value="ABC TRANSPORTER ATP-BINDING PROTEIN"/>
    <property type="match status" value="1"/>
</dbReference>
<name>A0ABQ6JCV4_9ACTN</name>
<dbReference type="Proteomes" id="UP001157017">
    <property type="component" value="Unassembled WGS sequence"/>
</dbReference>
<dbReference type="PROSITE" id="PS50893">
    <property type="entry name" value="ABC_TRANSPORTER_2"/>
    <property type="match status" value="1"/>
</dbReference>
<feature type="compositionally biased region" description="Pro residues" evidence="6">
    <location>
        <begin position="281"/>
        <end position="295"/>
    </location>
</feature>
<dbReference type="InterPro" id="IPR050763">
    <property type="entry name" value="ABC_transporter_ATP-binding"/>
</dbReference>
<evidence type="ECO:0000313" key="8">
    <source>
        <dbReference type="EMBL" id="GMA85604.1"/>
    </source>
</evidence>
<reference evidence="9" key="1">
    <citation type="journal article" date="2019" name="Int. J. Syst. Evol. Microbiol.">
        <title>The Global Catalogue of Microorganisms (GCM) 10K type strain sequencing project: providing services to taxonomists for standard genome sequencing and annotation.</title>
        <authorList>
            <consortium name="The Broad Institute Genomics Platform"/>
            <consortium name="The Broad Institute Genome Sequencing Center for Infectious Disease"/>
            <person name="Wu L."/>
            <person name="Ma J."/>
        </authorList>
    </citation>
    <scope>NUCLEOTIDE SEQUENCE [LARGE SCALE GENOMIC DNA]</scope>
    <source>
        <strain evidence="9">NBRC 108730</strain>
    </source>
</reference>
<dbReference type="EMBL" id="BSUZ01000001">
    <property type="protein sequence ID" value="GMA85604.1"/>
    <property type="molecule type" value="Genomic_DNA"/>
</dbReference>
<dbReference type="InterPro" id="IPR003593">
    <property type="entry name" value="AAA+_ATPase"/>
</dbReference>
<dbReference type="PANTHER" id="PTHR42711">
    <property type="entry name" value="ABC TRANSPORTER ATP-BINDING PROTEIN"/>
    <property type="match status" value="1"/>
</dbReference>
<evidence type="ECO:0000259" key="7">
    <source>
        <dbReference type="PROSITE" id="PS50893"/>
    </source>
</evidence>
<evidence type="ECO:0000256" key="1">
    <source>
        <dbReference type="ARBA" id="ARBA00004202"/>
    </source>
</evidence>
<evidence type="ECO:0000256" key="4">
    <source>
        <dbReference type="ARBA" id="ARBA00022840"/>
    </source>
</evidence>
<dbReference type="SMART" id="SM00382">
    <property type="entry name" value="AAA"/>
    <property type="match status" value="1"/>
</dbReference>
<proteinExistence type="predicted"/>
<gene>
    <name evidence="8" type="ORF">GCM10025868_08540</name>
</gene>
<evidence type="ECO:0000256" key="2">
    <source>
        <dbReference type="ARBA" id="ARBA00022448"/>
    </source>
</evidence>
<feature type="region of interest" description="Disordered" evidence="6">
    <location>
        <begin position="276"/>
        <end position="295"/>
    </location>
</feature>
<keyword evidence="5" id="KW-0046">Antibiotic resistance</keyword>
<evidence type="ECO:0000256" key="3">
    <source>
        <dbReference type="ARBA" id="ARBA00022741"/>
    </source>
</evidence>
<dbReference type="InterPro" id="IPR017871">
    <property type="entry name" value="ABC_transporter-like_CS"/>
</dbReference>
<organism evidence="8 9">
    <name type="scientific">Angustibacter aerolatus</name>
    <dbReference type="NCBI Taxonomy" id="1162965"/>
    <lineage>
        <taxon>Bacteria</taxon>
        <taxon>Bacillati</taxon>
        <taxon>Actinomycetota</taxon>
        <taxon>Actinomycetes</taxon>
        <taxon>Kineosporiales</taxon>
        <taxon>Kineosporiaceae</taxon>
    </lineage>
</organism>
<dbReference type="PROSITE" id="PS00211">
    <property type="entry name" value="ABC_TRANSPORTER_1"/>
    <property type="match status" value="1"/>
</dbReference>
<keyword evidence="9" id="KW-1185">Reference proteome</keyword>
<keyword evidence="3" id="KW-0547">Nucleotide-binding</keyword>
<comment type="caution">
    <text evidence="8">The sequence shown here is derived from an EMBL/GenBank/DDBJ whole genome shotgun (WGS) entry which is preliminary data.</text>
</comment>
<comment type="subcellular location">
    <subcellularLocation>
        <location evidence="1">Cell membrane</location>
        <topology evidence="1">Peripheral membrane protein</topology>
    </subcellularLocation>
</comment>
<evidence type="ECO:0000256" key="6">
    <source>
        <dbReference type="SAM" id="MobiDB-lite"/>
    </source>
</evidence>
<dbReference type="GO" id="GO:0005524">
    <property type="term" value="F:ATP binding"/>
    <property type="evidence" value="ECO:0007669"/>
    <property type="project" value="UniProtKB-KW"/>
</dbReference>
<dbReference type="Pfam" id="PF00005">
    <property type="entry name" value="ABC_tran"/>
    <property type="match status" value="1"/>
</dbReference>
<keyword evidence="2" id="KW-0813">Transport</keyword>
<keyword evidence="4 8" id="KW-0067">ATP-binding</keyword>
<dbReference type="InterPro" id="IPR003439">
    <property type="entry name" value="ABC_transporter-like_ATP-bd"/>
</dbReference>
<dbReference type="Gene3D" id="3.40.50.300">
    <property type="entry name" value="P-loop containing nucleotide triphosphate hydrolases"/>
    <property type="match status" value="1"/>
</dbReference>
<protein>
    <submittedName>
        <fullName evidence="8">ABC transporter ATP-binding protein</fullName>
    </submittedName>
</protein>
<dbReference type="SUPFAM" id="SSF52540">
    <property type="entry name" value="P-loop containing nucleoside triphosphate hydrolases"/>
    <property type="match status" value="1"/>
</dbReference>
<accession>A0ABQ6JCV4</accession>
<dbReference type="CDD" id="cd03230">
    <property type="entry name" value="ABC_DR_subfamily_A"/>
    <property type="match status" value="1"/>
</dbReference>
<evidence type="ECO:0000313" key="9">
    <source>
        <dbReference type="Proteomes" id="UP001157017"/>
    </source>
</evidence>
<evidence type="ECO:0000256" key="5">
    <source>
        <dbReference type="ARBA" id="ARBA00023251"/>
    </source>
</evidence>
<sequence>MHAVRGIDLRVEPGEVVAFLGPNGAGKTTTVDMVLGLSDPTSGVVQVMCHDPREAVRRGEIAAVMQTGGLLKDLTVGETVRMMRSLFRGARDVDEVLQRAGIADIADRRVGRCSGGQQQRLRFALALLPDPRLLVLDEPTTGMDVEGRRDFWSAIRADARQGRTVLFATHYLDEADAYADRVVVVSRGQVVADGSAAAVKNLASGRVVSATLPGADDAALAGLPGVERVEVRGDRVIVRAADSDAVARFLLERTAAHDLEITSSGLEDAFIALTADHGPTVEPPTQRPQTPRSPA</sequence>
<dbReference type="InterPro" id="IPR027417">
    <property type="entry name" value="P-loop_NTPase"/>
</dbReference>